<comment type="caution">
    <text evidence="2">The sequence shown here is derived from an EMBL/GenBank/DDBJ whole genome shotgun (WGS) entry which is preliminary data.</text>
</comment>
<evidence type="ECO:0000313" key="3">
    <source>
        <dbReference type="Proteomes" id="UP000266643"/>
    </source>
</evidence>
<keyword evidence="1" id="KW-0472">Membrane</keyword>
<dbReference type="EMBL" id="QUTD01007826">
    <property type="protein sequence ID" value="RHY48562.1"/>
    <property type="molecule type" value="Genomic_DNA"/>
</dbReference>
<proteinExistence type="predicted"/>
<dbReference type="AlphaFoldDB" id="A0A397CS60"/>
<keyword evidence="1" id="KW-1133">Transmembrane helix</keyword>
<accession>A0A397CS60</accession>
<evidence type="ECO:0008006" key="4">
    <source>
        <dbReference type="Google" id="ProtNLM"/>
    </source>
</evidence>
<reference evidence="2 3" key="1">
    <citation type="submission" date="2018-08" db="EMBL/GenBank/DDBJ databases">
        <title>Aphanomyces genome sequencing and annotation.</title>
        <authorList>
            <person name="Minardi D."/>
            <person name="Oidtmann B."/>
            <person name="Van Der Giezen M."/>
            <person name="Studholme D.J."/>
        </authorList>
    </citation>
    <scope>NUCLEOTIDE SEQUENCE [LARGE SCALE GENOMIC DNA]</scope>
    <source>
        <strain evidence="2 3">D2</strain>
    </source>
</reference>
<dbReference type="Proteomes" id="UP000266643">
    <property type="component" value="Unassembled WGS sequence"/>
</dbReference>
<keyword evidence="1" id="KW-0812">Transmembrane</keyword>
<protein>
    <recommendedName>
        <fullName evidence="4">Transmembrane protein</fullName>
    </recommendedName>
</protein>
<evidence type="ECO:0000313" key="2">
    <source>
        <dbReference type="EMBL" id="RHY48562.1"/>
    </source>
</evidence>
<gene>
    <name evidence="2" type="ORF">DYB30_011410</name>
</gene>
<name>A0A397CS60_APHAT</name>
<feature type="transmembrane region" description="Helical" evidence="1">
    <location>
        <begin position="68"/>
        <end position="87"/>
    </location>
</feature>
<sequence>MPTMRWTVSTWNYCISICTSIHRVQYVVPTRTALANIDNTSATTSSCFPWKDVCATHRTDLCKRVASMQSLSFVSLLLSMMALYSAYRAIAEADSFIMPLWSMGCRTLQVALEAGLIMLAMKLQAPPNAMLFPQGLSISTGVYVCGTHMCIALLGFSAALHVFLRFQKPPRPSFVLFAPRSNHDDTAV</sequence>
<feature type="transmembrane region" description="Helical" evidence="1">
    <location>
        <begin position="141"/>
        <end position="164"/>
    </location>
</feature>
<evidence type="ECO:0000256" key="1">
    <source>
        <dbReference type="SAM" id="Phobius"/>
    </source>
</evidence>
<organism evidence="2 3">
    <name type="scientific">Aphanomyces astaci</name>
    <name type="common">Crayfish plague agent</name>
    <dbReference type="NCBI Taxonomy" id="112090"/>
    <lineage>
        <taxon>Eukaryota</taxon>
        <taxon>Sar</taxon>
        <taxon>Stramenopiles</taxon>
        <taxon>Oomycota</taxon>
        <taxon>Saprolegniomycetes</taxon>
        <taxon>Saprolegniales</taxon>
        <taxon>Verrucalvaceae</taxon>
        <taxon>Aphanomyces</taxon>
    </lineage>
</organism>